<evidence type="ECO:0000313" key="2">
    <source>
        <dbReference type="Proteomes" id="UP000294841"/>
    </source>
</evidence>
<protein>
    <recommendedName>
        <fullName evidence="3">DUF1643 domain-containing protein</fullName>
    </recommendedName>
</protein>
<comment type="caution">
    <text evidence="1">The sequence shown here is derived from an EMBL/GenBank/DDBJ whole genome shotgun (WGS) entry which is preliminary data.</text>
</comment>
<dbReference type="AlphaFoldDB" id="A0A4R2N0G3"/>
<name>A0A4R2N0G3_9PAST</name>
<sequence>MLECIEKGAIFSECGNYRYLLWRIWDIDKPNVMFIGLNPSTADETIDDNTITRCINFAKQAGFGGVYMVNLFAYRSTDKSVLYQMNDPIGHDNDKYINSVLDKVDKVVACWGNDGQYLDRSQHIYNLIPDLYCLKVNKNGEPAHPLYLSSTLNFRKYTRREKC</sequence>
<organism evidence="1 2">
    <name type="scientific">Bisgaardia hudsonensis</name>
    <dbReference type="NCBI Taxonomy" id="109472"/>
    <lineage>
        <taxon>Bacteria</taxon>
        <taxon>Pseudomonadati</taxon>
        <taxon>Pseudomonadota</taxon>
        <taxon>Gammaproteobacteria</taxon>
        <taxon>Pasteurellales</taxon>
        <taxon>Pasteurellaceae</taxon>
        <taxon>Bisgaardia</taxon>
    </lineage>
</organism>
<reference evidence="1 2" key="1">
    <citation type="submission" date="2019-03" db="EMBL/GenBank/DDBJ databases">
        <title>Genomic Encyclopedia of Type Strains, Phase IV (KMG-IV): sequencing the most valuable type-strain genomes for metagenomic binning, comparative biology and taxonomic classification.</title>
        <authorList>
            <person name="Goeker M."/>
        </authorList>
    </citation>
    <scope>NUCLEOTIDE SEQUENCE [LARGE SCALE GENOMIC DNA]</scope>
    <source>
        <strain evidence="1 2">DSM 28231</strain>
    </source>
</reference>
<keyword evidence="2" id="KW-1185">Reference proteome</keyword>
<gene>
    <name evidence="1" type="ORF">EV697_103201</name>
</gene>
<dbReference type="RefSeq" id="WP_207904095.1">
    <property type="nucleotide sequence ID" value="NZ_CP016605.1"/>
</dbReference>
<proteinExistence type="predicted"/>
<evidence type="ECO:0000313" key="1">
    <source>
        <dbReference type="EMBL" id="TCP12894.1"/>
    </source>
</evidence>
<evidence type="ECO:0008006" key="3">
    <source>
        <dbReference type="Google" id="ProtNLM"/>
    </source>
</evidence>
<dbReference type="PIRSF" id="PIRSF032209">
    <property type="entry name" value="UCP032209"/>
    <property type="match status" value="1"/>
</dbReference>
<accession>A0A4R2N0G3</accession>
<dbReference type="InterPro" id="IPR012441">
    <property type="entry name" value="DUF1643"/>
</dbReference>
<dbReference type="EMBL" id="SLXI01000003">
    <property type="protein sequence ID" value="TCP12894.1"/>
    <property type="molecule type" value="Genomic_DNA"/>
</dbReference>
<dbReference type="Pfam" id="PF07799">
    <property type="entry name" value="DUF1643"/>
    <property type="match status" value="1"/>
</dbReference>
<dbReference type="InterPro" id="IPR016992">
    <property type="entry name" value="UCP032209"/>
</dbReference>
<dbReference type="Proteomes" id="UP000294841">
    <property type="component" value="Unassembled WGS sequence"/>
</dbReference>